<dbReference type="Proteomes" id="UP000033121">
    <property type="component" value="Unassembled WGS sequence"/>
</dbReference>
<dbReference type="STRING" id="1220578.FPE01S_03_04270"/>
<evidence type="ECO:0000313" key="1">
    <source>
        <dbReference type="EMBL" id="GAO44389.1"/>
    </source>
</evidence>
<proteinExistence type="predicted"/>
<dbReference type="RefSeq" id="WP_046370325.1">
    <property type="nucleotide sequence ID" value="NZ_BBWV01000003.1"/>
</dbReference>
<keyword evidence="2" id="KW-1185">Reference proteome</keyword>
<gene>
    <name evidence="1" type="ORF">FPE01S_03_04270</name>
</gene>
<dbReference type="EMBL" id="BBWV01000003">
    <property type="protein sequence ID" value="GAO44389.1"/>
    <property type="molecule type" value="Genomic_DNA"/>
</dbReference>
<evidence type="ECO:0008006" key="3">
    <source>
        <dbReference type="Google" id="ProtNLM"/>
    </source>
</evidence>
<protein>
    <recommendedName>
        <fullName evidence="3">ABC transporter ATPase</fullName>
    </recommendedName>
</protein>
<sequence>MNLAYKDLLPENFAPDSRVWIYQSNRLMGMGEVLEADRILQQFVQEWNTHGAPVKGFATIFFGQFIVIIADESRDAVSGCSTDSSVRVIKALESAFNISLFDRQLLAFVVKEKVQLIPMAQLKHALQHGMLKEDDLYFNNMVSTLAELRNNWIIPINQSWLQSRLGLGSLS</sequence>
<accession>A0A0E9N3K1</accession>
<evidence type="ECO:0000313" key="2">
    <source>
        <dbReference type="Proteomes" id="UP000033121"/>
    </source>
</evidence>
<dbReference type="AlphaFoldDB" id="A0A0E9N3K1"/>
<reference evidence="1 2" key="1">
    <citation type="submission" date="2015-04" db="EMBL/GenBank/DDBJ databases">
        <title>Whole genome shotgun sequence of Flavihumibacter petaseus NBRC 106054.</title>
        <authorList>
            <person name="Miyazawa S."/>
            <person name="Hosoyama A."/>
            <person name="Hashimoto M."/>
            <person name="Noguchi M."/>
            <person name="Tsuchikane K."/>
            <person name="Ohji S."/>
            <person name="Yamazoe A."/>
            <person name="Ichikawa N."/>
            <person name="Kimura A."/>
            <person name="Fujita N."/>
        </authorList>
    </citation>
    <scope>NUCLEOTIDE SEQUENCE [LARGE SCALE GENOMIC DNA]</scope>
    <source>
        <strain evidence="1 2">NBRC 106054</strain>
    </source>
</reference>
<organism evidence="1 2">
    <name type="scientific">Flavihumibacter petaseus NBRC 106054</name>
    <dbReference type="NCBI Taxonomy" id="1220578"/>
    <lineage>
        <taxon>Bacteria</taxon>
        <taxon>Pseudomonadati</taxon>
        <taxon>Bacteroidota</taxon>
        <taxon>Chitinophagia</taxon>
        <taxon>Chitinophagales</taxon>
        <taxon>Chitinophagaceae</taxon>
        <taxon>Flavihumibacter</taxon>
    </lineage>
</organism>
<dbReference type="OrthoDB" id="978691at2"/>
<name>A0A0E9N3K1_9BACT</name>
<comment type="caution">
    <text evidence="1">The sequence shown here is derived from an EMBL/GenBank/DDBJ whole genome shotgun (WGS) entry which is preliminary data.</text>
</comment>